<evidence type="ECO:0000256" key="1">
    <source>
        <dbReference type="SAM" id="MobiDB-lite"/>
    </source>
</evidence>
<reference evidence="2" key="1">
    <citation type="submission" date="2016-04" db="EMBL/GenBank/DDBJ databases">
        <authorList>
            <person name="Nguyen H.D."/>
            <person name="Samba Siva P."/>
            <person name="Cullis J."/>
            <person name="Levesque C.A."/>
            <person name="Hambleton S."/>
        </authorList>
    </citation>
    <scope>NUCLEOTIDE SEQUENCE</scope>
    <source>
        <strain evidence="2">DAOMC 236422</strain>
    </source>
</reference>
<dbReference type="EMBL" id="LWDG02000076">
    <property type="protein sequence ID" value="KAE8269820.1"/>
    <property type="molecule type" value="Genomic_DNA"/>
</dbReference>
<feature type="compositionally biased region" description="Low complexity" evidence="1">
    <location>
        <begin position="79"/>
        <end position="89"/>
    </location>
</feature>
<feature type="compositionally biased region" description="Pro residues" evidence="1">
    <location>
        <begin position="15"/>
        <end position="30"/>
    </location>
</feature>
<feature type="compositionally biased region" description="Polar residues" evidence="1">
    <location>
        <begin position="51"/>
        <end position="64"/>
    </location>
</feature>
<sequence>MDQSREQPSEGQQSPLPPPLPPSSHPPCSPQPRSSQGQIPASQHPLPAQPPTSQGQIPSSSIQEQMELDEEGRQKDQQEQQQQQQQQQPQPAPAPAAEPGSPPPITDPVGATATTETVEAERLWSTMAATAARFESYNTAVRVFKIAAEKVITTAQTPTSSTPF</sequence>
<proteinExistence type="predicted"/>
<accession>A0A8X7NCN5</accession>
<organism evidence="2 3">
    <name type="scientific">Tilletia walkeri</name>
    <dbReference type="NCBI Taxonomy" id="117179"/>
    <lineage>
        <taxon>Eukaryota</taxon>
        <taxon>Fungi</taxon>
        <taxon>Dikarya</taxon>
        <taxon>Basidiomycota</taxon>
        <taxon>Ustilaginomycotina</taxon>
        <taxon>Exobasidiomycetes</taxon>
        <taxon>Tilletiales</taxon>
        <taxon>Tilletiaceae</taxon>
        <taxon>Tilletia</taxon>
    </lineage>
</organism>
<reference evidence="2" key="2">
    <citation type="journal article" date="2019" name="IMA Fungus">
        <title>Genome sequencing and comparison of five Tilletia species to identify candidate genes for the detection of regulated species infecting wheat.</title>
        <authorList>
            <person name="Nguyen H.D.T."/>
            <person name="Sultana T."/>
            <person name="Kesanakurti P."/>
            <person name="Hambleton S."/>
        </authorList>
    </citation>
    <scope>NUCLEOTIDE SEQUENCE</scope>
    <source>
        <strain evidence="2">DAOMC 236422</strain>
    </source>
</reference>
<feature type="compositionally biased region" description="Pro residues" evidence="1">
    <location>
        <begin position="90"/>
        <end position="106"/>
    </location>
</feature>
<dbReference type="AlphaFoldDB" id="A0A8X7NCN5"/>
<dbReference type="Proteomes" id="UP000078113">
    <property type="component" value="Unassembled WGS sequence"/>
</dbReference>
<evidence type="ECO:0000313" key="2">
    <source>
        <dbReference type="EMBL" id="KAE8269820.1"/>
    </source>
</evidence>
<feature type="region of interest" description="Disordered" evidence="1">
    <location>
        <begin position="1"/>
        <end position="118"/>
    </location>
</feature>
<protein>
    <submittedName>
        <fullName evidence="2">Uncharacterized protein</fullName>
    </submittedName>
</protein>
<name>A0A8X7NCN5_9BASI</name>
<gene>
    <name evidence="2" type="ORF">A4X09_0g2506</name>
</gene>
<evidence type="ECO:0000313" key="3">
    <source>
        <dbReference type="Proteomes" id="UP000078113"/>
    </source>
</evidence>
<comment type="caution">
    <text evidence="2">The sequence shown here is derived from an EMBL/GenBank/DDBJ whole genome shotgun (WGS) entry which is preliminary data.</text>
</comment>
<keyword evidence="3" id="KW-1185">Reference proteome</keyword>